<dbReference type="AlphaFoldDB" id="A0A4Y1ZCS5"/>
<accession>A0A4Y1ZCS5</accession>
<name>A0A4Y1ZCS5_9BACL</name>
<sequence length="152" mass="16818">MVPAPVEAAKAETKQDLFSTSFEKNDPQPNWTSKSEYSEDQDRPMTNGIKPLSGHGQTMTTSVTRGPSSLYNAASKAGWSGNQVLTYSGQADVDKKTSDAYNKLFQVNLPVTKHTQLSYMIAPQPTKKTLTHRQQLTSRLTLRSQTVHTCIN</sequence>
<dbReference type="Proteomes" id="UP000319716">
    <property type="component" value="Unassembled WGS sequence"/>
</dbReference>
<gene>
    <name evidence="2" type="ORF">NBRC111894_2470</name>
</gene>
<feature type="compositionally biased region" description="Polar residues" evidence="1">
    <location>
        <begin position="16"/>
        <end position="35"/>
    </location>
</feature>
<dbReference type="EMBL" id="BEXB01000019">
    <property type="protein sequence ID" value="GAY76916.1"/>
    <property type="molecule type" value="Genomic_DNA"/>
</dbReference>
<protein>
    <submittedName>
        <fullName evidence="2">Alpha-1,2-mannosidase</fullName>
    </submittedName>
</protein>
<feature type="region of interest" description="Disordered" evidence="1">
    <location>
        <begin position="1"/>
        <end position="67"/>
    </location>
</feature>
<evidence type="ECO:0000313" key="2">
    <source>
        <dbReference type="EMBL" id="GAY76916.1"/>
    </source>
</evidence>
<evidence type="ECO:0000256" key="1">
    <source>
        <dbReference type="SAM" id="MobiDB-lite"/>
    </source>
</evidence>
<comment type="caution">
    <text evidence="2">The sequence shown here is derived from an EMBL/GenBank/DDBJ whole genome shotgun (WGS) entry which is preliminary data.</text>
</comment>
<reference evidence="2 3" key="1">
    <citation type="submission" date="2017-11" db="EMBL/GenBank/DDBJ databases">
        <title>Draft Genome Sequence of Sporolactobacillus inulinus NBRC 111894 Isolated from Koso, a Japanese Sugar-Vegetable Fermented Beverage.</title>
        <authorList>
            <person name="Chiou T.Y."/>
            <person name="Oshima K."/>
            <person name="Suda W."/>
            <person name="Hattori M."/>
            <person name="Takahashi T."/>
        </authorList>
    </citation>
    <scope>NUCLEOTIDE SEQUENCE [LARGE SCALE GENOMIC DNA]</scope>
    <source>
        <strain evidence="2 3">NBRC111894</strain>
    </source>
</reference>
<organism evidence="2 3">
    <name type="scientific">Sporolactobacillus inulinus</name>
    <dbReference type="NCBI Taxonomy" id="2078"/>
    <lineage>
        <taxon>Bacteria</taxon>
        <taxon>Bacillati</taxon>
        <taxon>Bacillota</taxon>
        <taxon>Bacilli</taxon>
        <taxon>Bacillales</taxon>
        <taxon>Sporolactobacillaceae</taxon>
        <taxon>Sporolactobacillus</taxon>
    </lineage>
</organism>
<evidence type="ECO:0000313" key="3">
    <source>
        <dbReference type="Proteomes" id="UP000319716"/>
    </source>
</evidence>
<proteinExistence type="predicted"/>
<feature type="compositionally biased region" description="Polar residues" evidence="1">
    <location>
        <begin position="55"/>
        <end position="67"/>
    </location>
</feature>